<gene>
    <name evidence="1" type="ORF">FGU65_06675</name>
</gene>
<keyword evidence="2" id="KW-1185">Reference proteome</keyword>
<dbReference type="Pfam" id="PF12675">
    <property type="entry name" value="DUF3795"/>
    <property type="match status" value="1"/>
</dbReference>
<name>A0ABT8M9G6_9EURY</name>
<evidence type="ECO:0000313" key="2">
    <source>
        <dbReference type="Proteomes" id="UP001168338"/>
    </source>
</evidence>
<dbReference type="Proteomes" id="UP001168338">
    <property type="component" value="Unassembled WGS sequence"/>
</dbReference>
<dbReference type="RefSeq" id="WP_301663690.1">
    <property type="nucleotide sequence ID" value="NZ_VCYH01000004.1"/>
</dbReference>
<accession>A0ABT8M9G6</accession>
<proteinExistence type="predicted"/>
<evidence type="ECO:0000313" key="1">
    <source>
        <dbReference type="EMBL" id="MDN7024572.1"/>
    </source>
</evidence>
<sequence>MKTEGEIAVCGIICSDCEHLAECGGCKKVSGSPFWTEFVDAETCPVYECCVGEHGFEHCGQCPNLICERFTRYRDPAVGDDELAAVLAAMKHRLIARRRE</sequence>
<reference evidence="1" key="1">
    <citation type="submission" date="2019-05" db="EMBL/GenBank/DDBJ databases">
        <title>Methanoculleus sp. FWC-SCC1, a methanogenic archaeon isolated from deep marine cold seep.</title>
        <authorList>
            <person name="Chen Y.-W."/>
            <person name="Chen S.-C."/>
            <person name="Teng N.-H."/>
            <person name="Lai M.-C."/>
        </authorList>
    </citation>
    <scope>NUCLEOTIDE SEQUENCE</scope>
    <source>
        <strain evidence="1">FWC-SCC1</strain>
    </source>
</reference>
<dbReference type="InterPro" id="IPR024227">
    <property type="entry name" value="DUF3795"/>
</dbReference>
<dbReference type="EMBL" id="VCYH01000004">
    <property type="protein sequence ID" value="MDN7024572.1"/>
    <property type="molecule type" value="Genomic_DNA"/>
</dbReference>
<organism evidence="1 2">
    <name type="scientific">Methanoculleus frigidifontis</name>
    <dbReference type="NCBI Taxonomy" id="2584085"/>
    <lineage>
        <taxon>Archaea</taxon>
        <taxon>Methanobacteriati</taxon>
        <taxon>Methanobacteriota</taxon>
        <taxon>Stenosarchaea group</taxon>
        <taxon>Methanomicrobia</taxon>
        <taxon>Methanomicrobiales</taxon>
        <taxon>Methanomicrobiaceae</taxon>
        <taxon>Methanoculleus</taxon>
    </lineage>
</organism>
<comment type="caution">
    <text evidence="1">The sequence shown here is derived from an EMBL/GenBank/DDBJ whole genome shotgun (WGS) entry which is preliminary data.</text>
</comment>
<protein>
    <submittedName>
        <fullName evidence="1">DUF3795 domain-containing protein</fullName>
    </submittedName>
</protein>